<sequence length="171" mass="20386">MTLERKIAQLFRMDEVTWLRHANPWSVILRNTVLPLLILAFWSRIWLGWWAIIPVTLALLWNWFNPRLFPPPESLDHWTSKGVLGERVWLNRDKVPVPKNHSIAPNILTTISALGMVFVIWGVVVLKIWPTLFGAMVVYLSKLWFLDRMVWLWEDMKDATPEYRTWRNRLK</sequence>
<evidence type="ECO:0000313" key="3">
    <source>
        <dbReference type="Proteomes" id="UP000027153"/>
    </source>
</evidence>
<feature type="transmembrane region" description="Helical" evidence="1">
    <location>
        <begin position="128"/>
        <end position="146"/>
    </location>
</feature>
<keyword evidence="1" id="KW-0812">Transmembrane</keyword>
<proteinExistence type="predicted"/>
<dbReference type="InterPro" id="IPR046595">
    <property type="entry name" value="DUF6653"/>
</dbReference>
<keyword evidence="3" id="KW-1185">Reference proteome</keyword>
<dbReference type="RefSeq" id="WP_048093275.1">
    <property type="nucleotide sequence ID" value="NZ_JMIY01000007.1"/>
</dbReference>
<protein>
    <submittedName>
        <fullName evidence="2">Uncharacterized protein</fullName>
    </submittedName>
</protein>
<dbReference type="AlphaFoldDB" id="A0A062V136"/>
<reference evidence="2 3" key="1">
    <citation type="journal article" date="2013" name="Nature">
        <title>Anaerobic oxidation of methane coupled to nitrate reduction in a novel archaeal lineage.</title>
        <authorList>
            <person name="Haroon M.F."/>
            <person name="Hu S."/>
            <person name="Shi Y."/>
            <person name="Imelfort M."/>
            <person name="Keller J."/>
            <person name="Hugenholtz P."/>
            <person name="Yuan Z."/>
            <person name="Tyson G.W."/>
        </authorList>
    </citation>
    <scope>NUCLEOTIDE SEQUENCE [LARGE SCALE GENOMIC DNA]</scope>
    <source>
        <strain evidence="2 3">ANME-2d</strain>
    </source>
</reference>
<evidence type="ECO:0000313" key="2">
    <source>
        <dbReference type="EMBL" id="KCZ71097.1"/>
    </source>
</evidence>
<accession>A0A062V136</accession>
<comment type="caution">
    <text evidence="2">The sequence shown here is derived from an EMBL/GenBank/DDBJ whole genome shotgun (WGS) entry which is preliminary data.</text>
</comment>
<gene>
    <name evidence="2" type="ORF">ANME2D_03129</name>
</gene>
<dbReference type="OrthoDB" id="333419at2157"/>
<keyword evidence="1" id="KW-0472">Membrane</keyword>
<dbReference type="EMBL" id="JMIY01000007">
    <property type="protein sequence ID" value="KCZ71097.1"/>
    <property type="molecule type" value="Genomic_DNA"/>
</dbReference>
<evidence type="ECO:0000256" key="1">
    <source>
        <dbReference type="SAM" id="Phobius"/>
    </source>
</evidence>
<dbReference type="Proteomes" id="UP000027153">
    <property type="component" value="Unassembled WGS sequence"/>
</dbReference>
<organism evidence="2 3">
    <name type="scientific">Candidatus Methanoperedens nitratireducens</name>
    <dbReference type="NCBI Taxonomy" id="1392998"/>
    <lineage>
        <taxon>Archaea</taxon>
        <taxon>Methanobacteriati</taxon>
        <taxon>Methanobacteriota</taxon>
        <taxon>Stenosarchaea group</taxon>
        <taxon>Methanomicrobia</taxon>
        <taxon>Methanosarcinales</taxon>
        <taxon>ANME-2 cluster</taxon>
        <taxon>Candidatus Methanoperedentaceae</taxon>
        <taxon>Candidatus Methanoperedens</taxon>
    </lineage>
</organism>
<dbReference type="Pfam" id="PF20358">
    <property type="entry name" value="DUF6653"/>
    <property type="match status" value="1"/>
</dbReference>
<name>A0A062V136_9EURY</name>
<keyword evidence="1" id="KW-1133">Transmembrane helix</keyword>
<feature type="transmembrane region" description="Helical" evidence="1">
    <location>
        <begin position="47"/>
        <end position="64"/>
    </location>
</feature>